<evidence type="ECO:0000256" key="1">
    <source>
        <dbReference type="ARBA" id="ARBA00022723"/>
    </source>
</evidence>
<reference evidence="8" key="1">
    <citation type="journal article" date="2020" name="Phytopathology">
        <title>Genome Sequence Resources of Colletotrichum truncatum, C. plurivorum, C. musicola, and C. sojae: Four Species Pathogenic to Soybean (Glycine max).</title>
        <authorList>
            <person name="Rogerio F."/>
            <person name="Boufleur T.R."/>
            <person name="Ciampi-Guillardi M."/>
            <person name="Sukno S.A."/>
            <person name="Thon M.R."/>
            <person name="Massola Junior N.S."/>
            <person name="Baroncelli R."/>
        </authorList>
    </citation>
    <scope>NUCLEOTIDE SEQUENCE</scope>
    <source>
        <strain evidence="8">LFN0074</strain>
    </source>
</reference>
<dbReference type="Proteomes" id="UP000639643">
    <property type="component" value="Unassembled WGS sequence"/>
</dbReference>
<dbReference type="InterPro" id="IPR036864">
    <property type="entry name" value="Zn2-C6_fun-type_DNA-bd_sf"/>
</dbReference>
<dbReference type="Pfam" id="PF00172">
    <property type="entry name" value="Zn_clus"/>
    <property type="match status" value="1"/>
</dbReference>
<evidence type="ECO:0000313" key="8">
    <source>
        <dbReference type="EMBL" id="KAF6822048.1"/>
    </source>
</evidence>
<keyword evidence="5" id="KW-0804">Transcription</keyword>
<dbReference type="GO" id="GO:0008270">
    <property type="term" value="F:zinc ion binding"/>
    <property type="evidence" value="ECO:0007669"/>
    <property type="project" value="InterPro"/>
</dbReference>
<organism evidence="8 9">
    <name type="scientific">Colletotrichum musicola</name>
    <dbReference type="NCBI Taxonomy" id="2175873"/>
    <lineage>
        <taxon>Eukaryota</taxon>
        <taxon>Fungi</taxon>
        <taxon>Dikarya</taxon>
        <taxon>Ascomycota</taxon>
        <taxon>Pezizomycotina</taxon>
        <taxon>Sordariomycetes</taxon>
        <taxon>Hypocreomycetidae</taxon>
        <taxon>Glomerellales</taxon>
        <taxon>Glomerellaceae</taxon>
        <taxon>Colletotrichum</taxon>
        <taxon>Colletotrichum orchidearum species complex</taxon>
    </lineage>
</organism>
<feature type="domain" description="Zn(2)-C6 fungal-type" evidence="7">
    <location>
        <begin position="7"/>
        <end position="58"/>
    </location>
</feature>
<accession>A0A8H6N729</accession>
<evidence type="ECO:0000256" key="5">
    <source>
        <dbReference type="ARBA" id="ARBA00023163"/>
    </source>
</evidence>
<evidence type="ECO:0000256" key="4">
    <source>
        <dbReference type="ARBA" id="ARBA00023125"/>
    </source>
</evidence>
<dbReference type="SUPFAM" id="SSF57701">
    <property type="entry name" value="Zn2/Cys6 DNA-binding domain"/>
    <property type="match status" value="1"/>
</dbReference>
<evidence type="ECO:0000313" key="9">
    <source>
        <dbReference type="Proteomes" id="UP000639643"/>
    </source>
</evidence>
<name>A0A8H6N729_9PEZI</name>
<evidence type="ECO:0000259" key="7">
    <source>
        <dbReference type="SMART" id="SM00066"/>
    </source>
</evidence>
<proteinExistence type="predicted"/>
<evidence type="ECO:0000256" key="2">
    <source>
        <dbReference type="ARBA" id="ARBA00022833"/>
    </source>
</evidence>
<dbReference type="PANTHER" id="PTHR36206">
    <property type="entry name" value="ASPERCRYPTIN BIOSYNTHESIS CLUSTER-SPECIFIC TRANSCRIPTION REGULATOR ATNN-RELATED"/>
    <property type="match status" value="1"/>
</dbReference>
<dbReference type="InterPro" id="IPR052360">
    <property type="entry name" value="Transcr_Regulatory_Proteins"/>
</dbReference>
<dbReference type="GO" id="GO:0003677">
    <property type="term" value="F:DNA binding"/>
    <property type="evidence" value="ECO:0007669"/>
    <property type="project" value="UniProtKB-KW"/>
</dbReference>
<dbReference type="PANTHER" id="PTHR36206:SF16">
    <property type="entry name" value="TRANSCRIPTION FACTOR DOMAIN-CONTAINING PROTEIN-RELATED"/>
    <property type="match status" value="1"/>
</dbReference>
<dbReference type="GO" id="GO:0000981">
    <property type="term" value="F:DNA-binding transcription factor activity, RNA polymerase II-specific"/>
    <property type="evidence" value="ECO:0007669"/>
    <property type="project" value="InterPro"/>
</dbReference>
<dbReference type="EMBL" id="WIGM01000558">
    <property type="protein sequence ID" value="KAF6822048.1"/>
    <property type="molecule type" value="Genomic_DNA"/>
</dbReference>
<keyword evidence="3" id="KW-0805">Transcription regulation</keyword>
<protein>
    <submittedName>
        <fullName evidence="8">C6 zinc finger domain protein</fullName>
    </submittedName>
</protein>
<evidence type="ECO:0000256" key="6">
    <source>
        <dbReference type="ARBA" id="ARBA00023242"/>
    </source>
</evidence>
<dbReference type="AlphaFoldDB" id="A0A8H6N729"/>
<keyword evidence="9" id="KW-1185">Reference proteome</keyword>
<sequence length="529" mass="59700">MPRAGTQKVKTGCITCKISRVVRRIRRIKCDEGRPSCRRCLTTGRKCDGYTVPPKGTYSWSHLLRVTTPQADANLAAQQQPAAWTGATAAENRAMSFFHRVAAPALAGSLNKYFWTNVVVQVANQEPVARHAVLAVSSLYEAFLKRFRSHEVGEDGTEAPRDAFAVWHYNEAIRLLRSTRDRALTLFVCVLFICIELLRKNAGVAIEHCRHGINILNEVRCESEFIKNYVKPAIANLTIVPYLRGAGPESFPTLGGPPPPAMKRQFKGISEAHAQLIPVLVRLMRFMRSGGEARLEPGRKGPEPDTEWMRQSVVADLDSWYEAFEQFKTYLYVPANAEERNVSRLLEMRWIVGNMMCTMHRSGRETDFDEHEADFRRMVALATPVASAAKESPTPEEPLYAGEFALELGFTSLLAYVAMKCRVFEVRIAAWTLMISLARPEINIWSEDLTLCLCKVLIETEHGIELSEGETPVEVGEGDLGLPPEERRVASWSLETKITREGKRTFLFNLMQRKAGSDEYVVTKKWMRM</sequence>
<dbReference type="Gene3D" id="4.10.240.10">
    <property type="entry name" value="Zn(2)-C6 fungal-type DNA-binding domain"/>
    <property type="match status" value="1"/>
</dbReference>
<dbReference type="CDD" id="cd00067">
    <property type="entry name" value="GAL4"/>
    <property type="match status" value="1"/>
</dbReference>
<comment type="caution">
    <text evidence="8">The sequence shown here is derived from an EMBL/GenBank/DDBJ whole genome shotgun (WGS) entry which is preliminary data.</text>
</comment>
<dbReference type="InterPro" id="IPR001138">
    <property type="entry name" value="Zn2Cys6_DnaBD"/>
</dbReference>
<evidence type="ECO:0000256" key="3">
    <source>
        <dbReference type="ARBA" id="ARBA00023015"/>
    </source>
</evidence>
<keyword evidence="4" id="KW-0238">DNA-binding</keyword>
<keyword evidence="6" id="KW-0539">Nucleus</keyword>
<dbReference type="OrthoDB" id="2593732at2759"/>
<dbReference type="SMART" id="SM00066">
    <property type="entry name" value="GAL4"/>
    <property type="match status" value="1"/>
</dbReference>
<keyword evidence="2" id="KW-0862">Zinc</keyword>
<gene>
    <name evidence="8" type="ORF">CMUS01_11240</name>
</gene>
<keyword evidence="1" id="KW-0479">Metal-binding</keyword>